<comment type="caution">
    <text evidence="2">The sequence shown here is derived from an EMBL/GenBank/DDBJ whole genome shotgun (WGS) entry which is preliminary data.</text>
</comment>
<dbReference type="InterPro" id="IPR029058">
    <property type="entry name" value="AB_hydrolase_fold"/>
</dbReference>
<keyword evidence="3" id="KW-1185">Reference proteome</keyword>
<reference evidence="2" key="1">
    <citation type="submission" date="2023-06" db="EMBL/GenBank/DDBJ databases">
        <title>Genome-scale phylogeny and comparative genomics of the fungal order Sordariales.</title>
        <authorList>
            <consortium name="Lawrence Berkeley National Laboratory"/>
            <person name="Hensen N."/>
            <person name="Bonometti L."/>
            <person name="Westerberg I."/>
            <person name="Brannstrom I.O."/>
            <person name="Guillou S."/>
            <person name="Cros-Aarteil S."/>
            <person name="Calhoun S."/>
            <person name="Haridas S."/>
            <person name="Kuo A."/>
            <person name="Mondo S."/>
            <person name="Pangilinan J."/>
            <person name="Riley R."/>
            <person name="Labutti K."/>
            <person name="Andreopoulos B."/>
            <person name="Lipzen A."/>
            <person name="Chen C."/>
            <person name="Yanf M."/>
            <person name="Daum C."/>
            <person name="Ng V."/>
            <person name="Clum A."/>
            <person name="Steindorff A."/>
            <person name="Ohm R."/>
            <person name="Martin F."/>
            <person name="Silar P."/>
            <person name="Natvig D."/>
            <person name="Lalanne C."/>
            <person name="Gautier V."/>
            <person name="Ament-Velasquez S.L."/>
            <person name="Kruys A."/>
            <person name="Hutchinson M.I."/>
            <person name="Powell A.J."/>
            <person name="Barry K."/>
            <person name="Miller A.N."/>
            <person name="Grigoriev I.V."/>
            <person name="Debuchy R."/>
            <person name="Gladieux P."/>
            <person name="Thoren M.H."/>
            <person name="Johannesson H."/>
        </authorList>
    </citation>
    <scope>NUCLEOTIDE SEQUENCE</scope>
    <source>
        <strain evidence="2">8032-3</strain>
    </source>
</reference>
<name>A0AAJ0FQX8_9PEZI</name>
<accession>A0AAJ0FQX8</accession>
<evidence type="ECO:0000313" key="2">
    <source>
        <dbReference type="EMBL" id="KAK1771718.1"/>
    </source>
</evidence>
<evidence type="ECO:0000313" key="3">
    <source>
        <dbReference type="Proteomes" id="UP001244011"/>
    </source>
</evidence>
<dbReference type="PANTHER" id="PTHR23024">
    <property type="entry name" value="ARYLACETAMIDE DEACETYLASE"/>
    <property type="match status" value="1"/>
</dbReference>
<dbReference type="PANTHER" id="PTHR23024:SF182">
    <property type="entry name" value="PUTATIVE (AFU_ORTHOLOGUE AFUA_3G14960)-RELATED"/>
    <property type="match status" value="1"/>
</dbReference>
<dbReference type="Pfam" id="PF07859">
    <property type="entry name" value="Abhydrolase_3"/>
    <property type="match status" value="1"/>
</dbReference>
<feature type="domain" description="Alpha/beta hydrolase fold-3" evidence="1">
    <location>
        <begin position="109"/>
        <end position="339"/>
    </location>
</feature>
<dbReference type="GeneID" id="85315551"/>
<dbReference type="AlphaFoldDB" id="A0AAJ0FQX8"/>
<proteinExistence type="predicted"/>
<protein>
    <submittedName>
        <fullName evidence="2">Alpha/beta-hydrolase</fullName>
    </submittedName>
</protein>
<organism evidence="2 3">
    <name type="scientific">Phialemonium atrogriseum</name>
    <dbReference type="NCBI Taxonomy" id="1093897"/>
    <lineage>
        <taxon>Eukaryota</taxon>
        <taxon>Fungi</taxon>
        <taxon>Dikarya</taxon>
        <taxon>Ascomycota</taxon>
        <taxon>Pezizomycotina</taxon>
        <taxon>Sordariomycetes</taxon>
        <taxon>Sordariomycetidae</taxon>
        <taxon>Cephalothecales</taxon>
        <taxon>Cephalothecaceae</taxon>
        <taxon>Phialemonium</taxon>
    </lineage>
</organism>
<dbReference type="EMBL" id="MU838998">
    <property type="protein sequence ID" value="KAK1771718.1"/>
    <property type="molecule type" value="Genomic_DNA"/>
</dbReference>
<evidence type="ECO:0000259" key="1">
    <source>
        <dbReference type="Pfam" id="PF07859"/>
    </source>
</evidence>
<dbReference type="Gene3D" id="3.40.50.1820">
    <property type="entry name" value="alpha/beta hydrolase"/>
    <property type="match status" value="1"/>
</dbReference>
<gene>
    <name evidence="2" type="ORF">QBC33DRAFT_608558</name>
</gene>
<dbReference type="RefSeq" id="XP_060287931.1">
    <property type="nucleotide sequence ID" value="XM_060432364.1"/>
</dbReference>
<dbReference type="InterPro" id="IPR013094">
    <property type="entry name" value="AB_hydrolase_3"/>
</dbReference>
<sequence length="384" mass="41472">MDNSHFGTPSKEWTDYSEAHPGLDMDSDGFSDSVDFPSPTALRDVANAVKAASSKALFARDGLASKVTVTHHSIPTSDGSSITMREYRPIIAATTPAAAAADDPLPVYVYFHGGGMLLGTADGEAWSCATWAHSLAGAATPAAVLHVCYRHTPEATHPRQHDDAWDAFEWIVANAAATGGGALPGVDPSRLVVGGVSAGASLAASVVFREAALARREGRPGRVAAQLLVIPWLVHRDAYPLHLFADPDRASLLQCEASPTLPKPRYDMFTDLCQVRDPRDPLMNVALAEEEELRGTPRTAIVAVGWDMLRDEAFIYAGKLERLGCPTKKHIFPGLPHAFRKYPGLPSSVRWDELIVESLLWCLDEGAEGSTPGDWKIEVPEQYR</sequence>
<dbReference type="GO" id="GO:0016787">
    <property type="term" value="F:hydrolase activity"/>
    <property type="evidence" value="ECO:0007669"/>
    <property type="project" value="InterPro"/>
</dbReference>
<dbReference type="InterPro" id="IPR050466">
    <property type="entry name" value="Carboxylest/Gibb_receptor"/>
</dbReference>
<dbReference type="Proteomes" id="UP001244011">
    <property type="component" value="Unassembled WGS sequence"/>
</dbReference>
<dbReference type="SUPFAM" id="SSF53474">
    <property type="entry name" value="alpha/beta-Hydrolases"/>
    <property type="match status" value="1"/>
</dbReference>